<evidence type="ECO:0000313" key="1">
    <source>
        <dbReference type="EMBL" id="KAK3168146.1"/>
    </source>
</evidence>
<dbReference type="AlphaFoldDB" id="A0AAE0DFW9"/>
<comment type="caution">
    <text evidence="1">The sequence shown here is derived from an EMBL/GenBank/DDBJ whole genome shotgun (WGS) entry which is preliminary data.</text>
</comment>
<dbReference type="PANTHER" id="PTHR37827:SF1">
    <property type="entry name" value="HNH DOMAIN-CONTAINING PROTEIN"/>
    <property type="match status" value="1"/>
</dbReference>
<dbReference type="PANTHER" id="PTHR37827">
    <property type="entry name" value="TUDOR DOMAIN-CONTAINING PROTEIN"/>
    <property type="match status" value="1"/>
</dbReference>
<gene>
    <name evidence="1" type="ORF">OEA41_004592</name>
</gene>
<keyword evidence="2" id="KW-1185">Reference proteome</keyword>
<dbReference type="Proteomes" id="UP001276659">
    <property type="component" value="Unassembled WGS sequence"/>
</dbReference>
<proteinExistence type="predicted"/>
<organism evidence="1 2">
    <name type="scientific">Lepraria neglecta</name>
    <dbReference type="NCBI Taxonomy" id="209136"/>
    <lineage>
        <taxon>Eukaryota</taxon>
        <taxon>Fungi</taxon>
        <taxon>Dikarya</taxon>
        <taxon>Ascomycota</taxon>
        <taxon>Pezizomycotina</taxon>
        <taxon>Lecanoromycetes</taxon>
        <taxon>OSLEUM clade</taxon>
        <taxon>Lecanoromycetidae</taxon>
        <taxon>Lecanorales</taxon>
        <taxon>Lecanorineae</taxon>
        <taxon>Stereocaulaceae</taxon>
        <taxon>Lepraria</taxon>
    </lineage>
</organism>
<reference evidence="1" key="1">
    <citation type="submission" date="2022-11" db="EMBL/GenBank/DDBJ databases">
        <title>Chromosomal genome sequence assembly and mating type (MAT) locus characterization of the leprose asexual lichenized fungus Lepraria neglecta (Nyl.) Erichsen.</title>
        <authorList>
            <person name="Allen J.L."/>
            <person name="Pfeffer B."/>
        </authorList>
    </citation>
    <scope>NUCLEOTIDE SEQUENCE</scope>
    <source>
        <strain evidence="1">Allen 5258</strain>
    </source>
</reference>
<dbReference type="EMBL" id="JASNWA010000010">
    <property type="protein sequence ID" value="KAK3168146.1"/>
    <property type="molecule type" value="Genomic_DNA"/>
</dbReference>
<evidence type="ECO:0008006" key="3">
    <source>
        <dbReference type="Google" id="ProtNLM"/>
    </source>
</evidence>
<name>A0AAE0DFW9_9LECA</name>
<accession>A0AAE0DFW9</accession>
<sequence length="254" mass="29286">MTSGPSNFELFVQCLSEPMKKLYLSSPGCPPSLRGSRERIQRRKLSNKLQHLVDGKAEYKTGTQMDETDFKVLITNVALHIFTSFPPDLQSVTYRAMQNNPNFAGTYCSRLPISTMAQICSNIPDYAKELLQRFLSIDKDAQIRELCFPVINDYIQAATQNDGSCDLCQRNRFKLTKHHLVPKAMHERAFKEGWHDEQKLSQIAWLCRACHEVVHKKITPIMLAKKYGSIDLLLKRSDIREWTKTVGRVVRRIR</sequence>
<evidence type="ECO:0000313" key="2">
    <source>
        <dbReference type="Proteomes" id="UP001276659"/>
    </source>
</evidence>
<protein>
    <recommendedName>
        <fullName evidence="3">HNH domain-containing protein</fullName>
    </recommendedName>
</protein>